<evidence type="ECO:0000313" key="4">
    <source>
        <dbReference type="Proteomes" id="UP001213799"/>
    </source>
</evidence>
<feature type="domain" description="EthD" evidence="2">
    <location>
        <begin position="16"/>
        <end position="113"/>
    </location>
</feature>
<dbReference type="InterPro" id="IPR011008">
    <property type="entry name" value="Dimeric_a/b-barrel"/>
</dbReference>
<dbReference type="SUPFAM" id="SSF54909">
    <property type="entry name" value="Dimeric alpha+beta barrel"/>
    <property type="match status" value="1"/>
</dbReference>
<dbReference type="GeneID" id="81587494"/>
<comment type="caution">
    <text evidence="3">The sequence shown here is derived from an EMBL/GenBank/DDBJ whole genome shotgun (WGS) entry which is preliminary data.</text>
</comment>
<dbReference type="AlphaFoldDB" id="A0AAD6E731"/>
<evidence type="ECO:0000313" key="3">
    <source>
        <dbReference type="EMBL" id="KAJ5603239.1"/>
    </source>
</evidence>
<dbReference type="Gene3D" id="3.30.70.100">
    <property type="match status" value="1"/>
</dbReference>
<protein>
    <recommendedName>
        <fullName evidence="2">EthD domain-containing protein</fullName>
    </recommendedName>
</protein>
<reference evidence="3" key="1">
    <citation type="journal article" date="2023" name="IMA Fungus">
        <title>Comparative genomic study of the Penicillium genus elucidates a diverse pangenome and 15 lateral gene transfer events.</title>
        <authorList>
            <person name="Petersen C."/>
            <person name="Sorensen T."/>
            <person name="Nielsen M.R."/>
            <person name="Sondergaard T.E."/>
            <person name="Sorensen J.L."/>
            <person name="Fitzpatrick D.A."/>
            <person name="Frisvad J.C."/>
            <person name="Nielsen K.L."/>
        </authorList>
    </citation>
    <scope>NUCLEOTIDE SEQUENCE</scope>
    <source>
        <strain evidence="3">IBT 12815</strain>
    </source>
</reference>
<name>A0AAD6E731_9EURO</name>
<organism evidence="3 4">
    <name type="scientific">Penicillium hordei</name>
    <dbReference type="NCBI Taxonomy" id="40994"/>
    <lineage>
        <taxon>Eukaryota</taxon>
        <taxon>Fungi</taxon>
        <taxon>Dikarya</taxon>
        <taxon>Ascomycota</taxon>
        <taxon>Pezizomycotina</taxon>
        <taxon>Eurotiomycetes</taxon>
        <taxon>Eurotiomycetidae</taxon>
        <taxon>Eurotiales</taxon>
        <taxon>Aspergillaceae</taxon>
        <taxon>Penicillium</taxon>
    </lineage>
</organism>
<dbReference type="InterPro" id="IPR009799">
    <property type="entry name" value="EthD_dom"/>
</dbReference>
<comment type="similarity">
    <text evidence="1">Belongs to the tpcK family.</text>
</comment>
<dbReference type="EMBL" id="JAQJAE010000003">
    <property type="protein sequence ID" value="KAJ5603239.1"/>
    <property type="molecule type" value="Genomic_DNA"/>
</dbReference>
<dbReference type="Proteomes" id="UP001213799">
    <property type="component" value="Unassembled WGS sequence"/>
</dbReference>
<keyword evidence="4" id="KW-1185">Reference proteome</keyword>
<reference evidence="3" key="2">
    <citation type="submission" date="2023-01" db="EMBL/GenBank/DDBJ databases">
        <authorList>
            <person name="Petersen C."/>
        </authorList>
    </citation>
    <scope>NUCLEOTIDE SEQUENCE</scope>
    <source>
        <strain evidence="3">IBT 12815</strain>
    </source>
</reference>
<evidence type="ECO:0000259" key="2">
    <source>
        <dbReference type="Pfam" id="PF07110"/>
    </source>
</evidence>
<evidence type="ECO:0000256" key="1">
    <source>
        <dbReference type="ARBA" id="ARBA00005986"/>
    </source>
</evidence>
<dbReference type="Pfam" id="PF07110">
    <property type="entry name" value="EthD"/>
    <property type="match status" value="1"/>
</dbReference>
<dbReference type="GO" id="GO:0016491">
    <property type="term" value="F:oxidoreductase activity"/>
    <property type="evidence" value="ECO:0007669"/>
    <property type="project" value="InterPro"/>
</dbReference>
<gene>
    <name evidence="3" type="ORF">N7537_006195</name>
</gene>
<accession>A0AAD6E731</accession>
<dbReference type="RefSeq" id="XP_056753037.1">
    <property type="nucleotide sequence ID" value="XM_056897252.1"/>
</dbReference>
<sequence>MPSQRVYALTICAYRKEGMSEDDYHSYLSEHHAKLVKTHLVKAGIVSYTMTHNTTETKQMLQQIFGHFPEGHTASYDCFIQIIFKDVKDYIRVKDDPYYQDVIFPDHVNFADPARTVFVTGWVETHIADGLLT</sequence>
<proteinExistence type="inferred from homology"/>